<dbReference type="NCBIfam" id="TIGR00797">
    <property type="entry name" value="matE"/>
    <property type="match status" value="1"/>
</dbReference>
<dbReference type="GO" id="GO:0006811">
    <property type="term" value="P:monoatomic ion transport"/>
    <property type="evidence" value="ECO:0007669"/>
    <property type="project" value="UniProtKB-KW"/>
</dbReference>
<feature type="transmembrane region" description="Helical" evidence="10">
    <location>
        <begin position="274"/>
        <end position="296"/>
    </location>
</feature>
<feature type="transmembrane region" description="Helical" evidence="10">
    <location>
        <begin position="358"/>
        <end position="381"/>
    </location>
</feature>
<evidence type="ECO:0000256" key="5">
    <source>
        <dbReference type="ARBA" id="ARBA00022692"/>
    </source>
</evidence>
<keyword evidence="12" id="KW-1185">Reference proteome</keyword>
<evidence type="ECO:0000256" key="1">
    <source>
        <dbReference type="ARBA" id="ARBA00004429"/>
    </source>
</evidence>
<dbReference type="Proteomes" id="UP000628984">
    <property type="component" value="Unassembled WGS sequence"/>
</dbReference>
<feature type="transmembrane region" description="Helical" evidence="10">
    <location>
        <begin position="194"/>
        <end position="219"/>
    </location>
</feature>
<comment type="subcellular location">
    <subcellularLocation>
        <location evidence="1">Cell inner membrane</location>
        <topology evidence="1">Multi-pass membrane protein</topology>
    </subcellularLocation>
</comment>
<keyword evidence="8 10" id="KW-0472">Membrane</keyword>
<evidence type="ECO:0000256" key="4">
    <source>
        <dbReference type="ARBA" id="ARBA00022475"/>
    </source>
</evidence>
<keyword evidence="6 10" id="KW-1133">Transmembrane helix</keyword>
<name>A0A918MM15_9RHOB</name>
<protein>
    <recommendedName>
        <fullName evidence="9">Multidrug-efflux transporter</fullName>
    </recommendedName>
</protein>
<dbReference type="GO" id="GO:0005886">
    <property type="term" value="C:plasma membrane"/>
    <property type="evidence" value="ECO:0007669"/>
    <property type="project" value="UniProtKB-SubCell"/>
</dbReference>
<dbReference type="EMBL" id="BMYQ01000008">
    <property type="protein sequence ID" value="GGW35954.1"/>
    <property type="molecule type" value="Genomic_DNA"/>
</dbReference>
<accession>A0A918MM15</accession>
<feature type="transmembrane region" description="Helical" evidence="10">
    <location>
        <begin position="161"/>
        <end position="182"/>
    </location>
</feature>
<reference evidence="11" key="2">
    <citation type="submission" date="2020-09" db="EMBL/GenBank/DDBJ databases">
        <authorList>
            <person name="Sun Q."/>
            <person name="Kim S."/>
        </authorList>
    </citation>
    <scope>NUCLEOTIDE SEQUENCE</scope>
    <source>
        <strain evidence="11">KCTC 23714</strain>
    </source>
</reference>
<comment type="caution">
    <text evidence="11">The sequence shown here is derived from an EMBL/GenBank/DDBJ whole genome shotgun (WGS) entry which is preliminary data.</text>
</comment>
<keyword evidence="5 10" id="KW-0812">Transmembrane</keyword>
<keyword evidence="2" id="KW-0813">Transport</keyword>
<dbReference type="CDD" id="cd13131">
    <property type="entry name" value="MATE_NorM_like"/>
    <property type="match status" value="1"/>
</dbReference>
<organism evidence="11 12">
    <name type="scientific">Gemmobacter lanyuensis</name>
    <dbReference type="NCBI Taxonomy" id="1054497"/>
    <lineage>
        <taxon>Bacteria</taxon>
        <taxon>Pseudomonadati</taxon>
        <taxon>Pseudomonadota</taxon>
        <taxon>Alphaproteobacteria</taxon>
        <taxon>Rhodobacterales</taxon>
        <taxon>Paracoccaceae</taxon>
        <taxon>Gemmobacter</taxon>
    </lineage>
</organism>
<evidence type="ECO:0000256" key="7">
    <source>
        <dbReference type="ARBA" id="ARBA00023065"/>
    </source>
</evidence>
<dbReference type="AlphaFoldDB" id="A0A918MM15"/>
<gene>
    <name evidence="11" type="ORF">GCM10011452_25460</name>
</gene>
<keyword evidence="3" id="KW-0050">Antiport</keyword>
<feature type="transmembrane region" description="Helical" evidence="10">
    <location>
        <begin position="317"/>
        <end position="338"/>
    </location>
</feature>
<feature type="transmembrane region" description="Helical" evidence="10">
    <location>
        <begin position="239"/>
        <end position="268"/>
    </location>
</feature>
<evidence type="ECO:0000256" key="3">
    <source>
        <dbReference type="ARBA" id="ARBA00022449"/>
    </source>
</evidence>
<feature type="transmembrane region" description="Helical" evidence="10">
    <location>
        <begin position="93"/>
        <end position="112"/>
    </location>
</feature>
<feature type="transmembrane region" description="Helical" evidence="10">
    <location>
        <begin position="48"/>
        <end position="72"/>
    </location>
</feature>
<dbReference type="RefSeq" id="WP_189634262.1">
    <property type="nucleotide sequence ID" value="NZ_BMYQ01000008.1"/>
</dbReference>
<feature type="transmembrane region" description="Helical" evidence="10">
    <location>
        <begin position="419"/>
        <end position="441"/>
    </location>
</feature>
<evidence type="ECO:0000256" key="10">
    <source>
        <dbReference type="SAM" id="Phobius"/>
    </source>
</evidence>
<sequence>MTQLLSRLAHARALLALGLPLVGSHIAQMALHVVDTIILGWYGVTELASVVLGGSCFFVIFILGAGFAQAVMPMVAQALGRGDETEVRRAARMGMWLSMLFGFMCYPLFWWSEHILLMLGQKPEVAAHAADFLRIAGLGMVPALLVMALKSYLAALERTQVVLWVTVAAVFVNGLICYPLVFGRWGAPEIGVEGAAIASLAVQVMTLVLLVAYAAWLPFARRFHLFQRFWRPDWHAMGLVFRLGLPIGLTGLAEAGLFQATALMMGWIGTVELAAHGIAMQVTSIGFMMHMGLSNATTVRTGRFAGAEDWGNLRRGGVMAITISAVVGVVQIGIYLIYAEPIVGLFIDRSSAEAPQILAFGSVLLAYAAAFQMMDAGQVLALGLLRGVQDTRVPMWIAAVSYWLIGVPAGWWLAFRADWGGVGLWSGLVIGLFFAASALMFRFWSRVPAAAPATAVPA</sequence>
<keyword evidence="4" id="KW-1003">Cell membrane</keyword>
<dbReference type="InterPro" id="IPR002528">
    <property type="entry name" value="MATE_fam"/>
</dbReference>
<dbReference type="GO" id="GO:0015297">
    <property type="term" value="F:antiporter activity"/>
    <property type="evidence" value="ECO:0007669"/>
    <property type="project" value="UniProtKB-KW"/>
</dbReference>
<proteinExistence type="predicted"/>
<evidence type="ECO:0000313" key="12">
    <source>
        <dbReference type="Proteomes" id="UP000628984"/>
    </source>
</evidence>
<evidence type="ECO:0000256" key="9">
    <source>
        <dbReference type="ARBA" id="ARBA00031636"/>
    </source>
</evidence>
<evidence type="ECO:0000256" key="8">
    <source>
        <dbReference type="ARBA" id="ARBA00023136"/>
    </source>
</evidence>
<evidence type="ECO:0000256" key="6">
    <source>
        <dbReference type="ARBA" id="ARBA00022989"/>
    </source>
</evidence>
<dbReference type="InterPro" id="IPR048279">
    <property type="entry name" value="MdtK-like"/>
</dbReference>
<dbReference type="PANTHER" id="PTHR43298:SF2">
    <property type="entry name" value="FMN_FAD EXPORTER YEEO-RELATED"/>
    <property type="match status" value="1"/>
</dbReference>
<dbReference type="PIRSF" id="PIRSF006603">
    <property type="entry name" value="DinF"/>
    <property type="match status" value="1"/>
</dbReference>
<dbReference type="InterPro" id="IPR050222">
    <property type="entry name" value="MATE_MdtK"/>
</dbReference>
<reference evidence="11" key="1">
    <citation type="journal article" date="2014" name="Int. J. Syst. Evol. Microbiol.">
        <title>Complete genome sequence of Corynebacterium casei LMG S-19264T (=DSM 44701T), isolated from a smear-ripened cheese.</title>
        <authorList>
            <consortium name="US DOE Joint Genome Institute (JGI-PGF)"/>
            <person name="Walter F."/>
            <person name="Albersmeier A."/>
            <person name="Kalinowski J."/>
            <person name="Ruckert C."/>
        </authorList>
    </citation>
    <scope>NUCLEOTIDE SEQUENCE</scope>
    <source>
        <strain evidence="11">KCTC 23714</strain>
    </source>
</reference>
<keyword evidence="7" id="KW-0406">Ion transport</keyword>
<dbReference type="GO" id="GO:0042910">
    <property type="term" value="F:xenobiotic transmembrane transporter activity"/>
    <property type="evidence" value="ECO:0007669"/>
    <property type="project" value="InterPro"/>
</dbReference>
<feature type="transmembrane region" description="Helical" evidence="10">
    <location>
        <begin position="393"/>
        <end position="413"/>
    </location>
</feature>
<feature type="transmembrane region" description="Helical" evidence="10">
    <location>
        <begin position="132"/>
        <end position="149"/>
    </location>
</feature>
<dbReference type="PANTHER" id="PTHR43298">
    <property type="entry name" value="MULTIDRUG RESISTANCE PROTEIN NORM-RELATED"/>
    <property type="match status" value="1"/>
</dbReference>
<evidence type="ECO:0000313" key="11">
    <source>
        <dbReference type="EMBL" id="GGW35954.1"/>
    </source>
</evidence>
<dbReference type="Pfam" id="PF01554">
    <property type="entry name" value="MatE"/>
    <property type="match status" value="2"/>
</dbReference>
<evidence type="ECO:0000256" key="2">
    <source>
        <dbReference type="ARBA" id="ARBA00022448"/>
    </source>
</evidence>